<organism evidence="5 6">
    <name type="scientific">Nocardia terrae</name>
    <dbReference type="NCBI Taxonomy" id="2675851"/>
    <lineage>
        <taxon>Bacteria</taxon>
        <taxon>Bacillati</taxon>
        <taxon>Actinomycetota</taxon>
        <taxon>Actinomycetes</taxon>
        <taxon>Mycobacteriales</taxon>
        <taxon>Nocardiaceae</taxon>
        <taxon>Nocardia</taxon>
    </lineage>
</organism>
<dbReference type="InterPro" id="IPR036388">
    <property type="entry name" value="WH-like_DNA-bd_sf"/>
</dbReference>
<protein>
    <submittedName>
        <fullName evidence="5">AfsR/SARP family transcriptional regulator</fullName>
    </submittedName>
</protein>
<reference evidence="5 6" key="1">
    <citation type="submission" date="2019-12" db="EMBL/GenBank/DDBJ databases">
        <title>Nocardia sp. nov. ET3-3 isolated from soil.</title>
        <authorList>
            <person name="Kanchanasin P."/>
            <person name="Tanasupawat S."/>
            <person name="Yuki M."/>
            <person name="Kudo T."/>
        </authorList>
    </citation>
    <scope>NUCLEOTIDE SEQUENCE [LARGE SCALE GENOMIC DNA]</scope>
    <source>
        <strain evidence="5 6">ET3-3</strain>
    </source>
</reference>
<dbReference type="SUPFAM" id="SSF48452">
    <property type="entry name" value="TPR-like"/>
    <property type="match status" value="1"/>
</dbReference>
<comment type="caution">
    <text evidence="5">The sequence shown here is derived from an EMBL/GenBank/DDBJ whole genome shotgun (WGS) entry which is preliminary data.</text>
</comment>
<keyword evidence="2" id="KW-0238">DNA-binding</keyword>
<evidence type="ECO:0000313" key="6">
    <source>
        <dbReference type="Proteomes" id="UP000466794"/>
    </source>
</evidence>
<dbReference type="InterPro" id="IPR011990">
    <property type="entry name" value="TPR-like_helical_dom_sf"/>
</dbReference>
<dbReference type="SMART" id="SM01043">
    <property type="entry name" value="BTAD"/>
    <property type="match status" value="1"/>
</dbReference>
<dbReference type="GO" id="GO:0006355">
    <property type="term" value="P:regulation of DNA-templated transcription"/>
    <property type="evidence" value="ECO:0007669"/>
    <property type="project" value="InterPro"/>
</dbReference>
<dbReference type="Pfam" id="PF03704">
    <property type="entry name" value="BTAD"/>
    <property type="match status" value="1"/>
</dbReference>
<comment type="similarity">
    <text evidence="1">Belongs to the AfsR/DnrI/RedD regulatory family.</text>
</comment>
<dbReference type="InterPro" id="IPR001867">
    <property type="entry name" value="OmpR/PhoB-type_DNA-bd"/>
</dbReference>
<evidence type="ECO:0000256" key="2">
    <source>
        <dbReference type="ARBA" id="ARBA00023125"/>
    </source>
</evidence>
<dbReference type="SUPFAM" id="SSF46894">
    <property type="entry name" value="C-terminal effector domain of the bipartite response regulators"/>
    <property type="match status" value="1"/>
</dbReference>
<evidence type="ECO:0000313" key="5">
    <source>
        <dbReference type="EMBL" id="MVU79849.1"/>
    </source>
</evidence>
<dbReference type="Pfam" id="PF25872">
    <property type="entry name" value="HTH_77"/>
    <property type="match status" value="1"/>
</dbReference>
<dbReference type="Gene3D" id="1.25.40.10">
    <property type="entry name" value="Tetratricopeptide repeat domain"/>
    <property type="match status" value="1"/>
</dbReference>
<accession>A0A7K1V095</accession>
<keyword evidence="6" id="KW-1185">Reference proteome</keyword>
<dbReference type="SUPFAM" id="SSF52540">
    <property type="entry name" value="P-loop containing nucleoside triphosphate hydrolases"/>
    <property type="match status" value="1"/>
</dbReference>
<dbReference type="SMART" id="SM00862">
    <property type="entry name" value="Trans_reg_C"/>
    <property type="match status" value="1"/>
</dbReference>
<dbReference type="InterPro" id="IPR005158">
    <property type="entry name" value="BTAD"/>
</dbReference>
<feature type="domain" description="Bacterial transcriptional activator" evidence="4">
    <location>
        <begin position="92"/>
        <end position="237"/>
    </location>
</feature>
<dbReference type="GO" id="GO:0003677">
    <property type="term" value="F:DNA binding"/>
    <property type="evidence" value="ECO:0007669"/>
    <property type="project" value="UniProtKB-KW"/>
</dbReference>
<dbReference type="Gene3D" id="1.10.10.10">
    <property type="entry name" value="Winged helix-like DNA-binding domain superfamily/Winged helix DNA-binding domain"/>
    <property type="match status" value="1"/>
</dbReference>
<dbReference type="InterPro" id="IPR058852">
    <property type="entry name" value="HTH_77"/>
</dbReference>
<feature type="domain" description="OmpR/PhoB-type" evidence="3">
    <location>
        <begin position="15"/>
        <end position="85"/>
    </location>
</feature>
<dbReference type="RefSeq" id="WP_198347534.1">
    <property type="nucleotide sequence ID" value="NZ_WRPP01000004.1"/>
</dbReference>
<evidence type="ECO:0000259" key="4">
    <source>
        <dbReference type="SMART" id="SM01043"/>
    </source>
</evidence>
<dbReference type="AlphaFoldDB" id="A0A7K1V095"/>
<evidence type="ECO:0000259" key="3">
    <source>
        <dbReference type="SMART" id="SM00862"/>
    </source>
</evidence>
<sequence>MSIQLTLLPSVALRGEEVTGPRVRALLAVLALDLRAGSSAAGLVDGVWGDALPDNPAKALQVLVSRTRAQLGAELIASTPTGYRLALEPEQVDAAALEIRAAAAERHARAGDIEAALAQAEAGLALWDGVVDELRDSADPVAELRVARLPARRRLATVHALSLARSGRYAAALGPLLEIADREPRNEEILVEVLRAEAETSGPAAALARYDGYRRLLRDELGVDPGDAVRSVHRQLLRAGEPPVRQGIRHDPNPLVGRARELAAVTGLLHGHRVVSIVGPGGLGKTRMAHAVGAAAEQRSVYLVELAAVSEDGAVATAVAAAIGAGEAVPGAAVAGIARKLGAESLLILDNCEQVLGGAAELVSALVSLTRDVRVLVTSRAPLGLSSEAVHQLPTLDASTAAELFTQRARAVRPDAELPETPVRELCAALDGLPLAVELAAARVRVMSVAEMSRRLSDRFALLRGGSRDAPQRHRTLRAVVEWSWNLLDESGRRALRLLSIFPGGFTAEAGSRVLGEDLLETLDTLTYLADQSLLQVSEAADGTRFRMLETVREFAAAERGAAGEDPAAEREFLAWARDFGRARVPYVFTALAETVVLRAEQDNLVYALGRALELADAPTVAALRAVLGSYWFVGAQYTRVGDMARECAWLLSHFRPSAEFVEAARAAAVVGAVHHAMRGAFDARSLLVLRRLPAAPPDTPVRAIASVLLAAPELLGPDPEPLHRLCDSDIPLPAALGHLMVSVRAEQLGDRGAALAAAERMLAALAAAPDSWLNFQARCRVGHLALLSERAELAGREITAALAQTAGLGPRPDRGDLLVASAMAALQRDDLESAQSWLAQVPDLTDLFVHPYAQVAQAELRLARGEVEDGLWRWREIAKLVSGNDNPFYRPDPRGVQVWALEVCSAAVMAHAQHDRTDLVAELVTRLAGQVTALLERPSDQPSGHLAELTASGAALLALAAADLAGGQRVSGARLTALAQRFDPPHQIHPTMAGHRARTAAENADRAAYLEARSSYAALGVAELRSAALAVLRERVTVPVRD</sequence>
<dbReference type="EMBL" id="WRPP01000004">
    <property type="protein sequence ID" value="MVU79849.1"/>
    <property type="molecule type" value="Genomic_DNA"/>
</dbReference>
<dbReference type="Gene3D" id="3.40.50.300">
    <property type="entry name" value="P-loop containing nucleotide triphosphate hydrolases"/>
    <property type="match status" value="1"/>
</dbReference>
<name>A0A7K1V095_9NOCA</name>
<dbReference type="PANTHER" id="PTHR47691:SF3">
    <property type="entry name" value="HTH-TYPE TRANSCRIPTIONAL REGULATOR RV0890C-RELATED"/>
    <property type="match status" value="1"/>
</dbReference>
<dbReference type="InterPro" id="IPR027417">
    <property type="entry name" value="P-loop_NTPase"/>
</dbReference>
<evidence type="ECO:0000256" key="1">
    <source>
        <dbReference type="ARBA" id="ARBA00005820"/>
    </source>
</evidence>
<dbReference type="PANTHER" id="PTHR47691">
    <property type="entry name" value="REGULATOR-RELATED"/>
    <property type="match status" value="1"/>
</dbReference>
<dbReference type="Proteomes" id="UP000466794">
    <property type="component" value="Unassembled WGS sequence"/>
</dbReference>
<proteinExistence type="inferred from homology"/>
<gene>
    <name evidence="5" type="ORF">GPX89_21715</name>
</gene>
<dbReference type="GO" id="GO:0000160">
    <property type="term" value="P:phosphorelay signal transduction system"/>
    <property type="evidence" value="ECO:0007669"/>
    <property type="project" value="InterPro"/>
</dbReference>
<dbReference type="InterPro" id="IPR016032">
    <property type="entry name" value="Sig_transdc_resp-reg_C-effctor"/>
</dbReference>